<gene>
    <name evidence="2" type="ORF">N7U66_15275</name>
</gene>
<dbReference type="InterPro" id="IPR051624">
    <property type="entry name" value="RMD1/Sad1-interacting"/>
</dbReference>
<dbReference type="PANTHER" id="PTHR16255:SF6">
    <property type="entry name" value="PROTEIN RETARDED ROOT GROWTH-LIKE"/>
    <property type="match status" value="1"/>
</dbReference>
<dbReference type="Proteomes" id="UP001164705">
    <property type="component" value="Chromosome"/>
</dbReference>
<name>A0A9E8SG61_9FLAO</name>
<organism evidence="2 3">
    <name type="scientific">Lacinutrix neustonica</name>
    <dbReference type="NCBI Taxonomy" id="2980107"/>
    <lineage>
        <taxon>Bacteria</taxon>
        <taxon>Pseudomonadati</taxon>
        <taxon>Bacteroidota</taxon>
        <taxon>Flavobacteriia</taxon>
        <taxon>Flavobacteriales</taxon>
        <taxon>Flavobacteriaceae</taxon>
        <taxon>Lacinutrix</taxon>
    </lineage>
</organism>
<dbReference type="RefSeq" id="WP_267676014.1">
    <property type="nucleotide sequence ID" value="NZ_CP113088.1"/>
</dbReference>
<dbReference type="KEGG" id="lnu:N7U66_15275"/>
<dbReference type="PANTHER" id="PTHR16255">
    <property type="entry name" value="REQUIRED FOR MEIOTIC NUCLEAR DIVISION PROTEIN 1 HOMOLOG"/>
    <property type="match status" value="1"/>
</dbReference>
<evidence type="ECO:0000313" key="2">
    <source>
        <dbReference type="EMBL" id="WAC01400.1"/>
    </source>
</evidence>
<dbReference type="EMBL" id="CP113088">
    <property type="protein sequence ID" value="WAC01400.1"/>
    <property type="molecule type" value="Genomic_DNA"/>
</dbReference>
<proteinExistence type="predicted"/>
<dbReference type="InterPro" id="IPR003734">
    <property type="entry name" value="DUF155"/>
</dbReference>
<sequence>MYNVVAYQVAGTINLKESKKQLPWQLLFQDSDELYYQVSEHAFMYLFQYGMVSFFNLTTVQINTLLEQINPFCNDYFSENFSENVDVIIEPNKLNVQFNLIVLPALDQEMIRLVMMNASQSVALDRYSEITENLIIETNQHTLFLEKHGRINISEIN</sequence>
<dbReference type="Pfam" id="PF02582">
    <property type="entry name" value="DUF155"/>
    <property type="match status" value="1"/>
</dbReference>
<evidence type="ECO:0000259" key="1">
    <source>
        <dbReference type="Pfam" id="PF02582"/>
    </source>
</evidence>
<reference evidence="2" key="1">
    <citation type="submission" date="2022-11" db="EMBL/GenBank/DDBJ databases">
        <title>Lacinutrix neustonica HL-RS19T sp. nov., isolated from the surface microlayer sample of brackish Lake Shihwa.</title>
        <authorList>
            <person name="Choi J.Y."/>
            <person name="Hwang C.Y."/>
        </authorList>
    </citation>
    <scope>NUCLEOTIDE SEQUENCE</scope>
    <source>
        <strain evidence="2">HL-RS19</strain>
    </source>
</reference>
<accession>A0A9E8SG61</accession>
<dbReference type="AlphaFoldDB" id="A0A9E8SG61"/>
<protein>
    <submittedName>
        <fullName evidence="2">RMD1 family protein</fullName>
    </submittedName>
</protein>
<evidence type="ECO:0000313" key="3">
    <source>
        <dbReference type="Proteomes" id="UP001164705"/>
    </source>
</evidence>
<feature type="domain" description="DUF155" evidence="1">
    <location>
        <begin position="44"/>
        <end position="154"/>
    </location>
</feature>
<keyword evidence="3" id="KW-1185">Reference proteome</keyword>